<organism evidence="4 5">
    <name type="scientific">Rattus norvegicus</name>
    <name type="common">Rat</name>
    <dbReference type="NCBI Taxonomy" id="10116"/>
    <lineage>
        <taxon>Eukaryota</taxon>
        <taxon>Metazoa</taxon>
        <taxon>Chordata</taxon>
        <taxon>Craniata</taxon>
        <taxon>Vertebrata</taxon>
        <taxon>Euteleostomi</taxon>
        <taxon>Mammalia</taxon>
        <taxon>Eutheria</taxon>
        <taxon>Euarchontoglires</taxon>
        <taxon>Glires</taxon>
        <taxon>Rodentia</taxon>
        <taxon>Myomorpha</taxon>
        <taxon>Muroidea</taxon>
        <taxon>Muridae</taxon>
        <taxon>Murinae</taxon>
        <taxon>Rattus</taxon>
    </lineage>
</organism>
<proteinExistence type="inferred from homology"/>
<dbReference type="InterPro" id="IPR002083">
    <property type="entry name" value="MATH/TRAF_dom"/>
</dbReference>
<keyword evidence="5" id="KW-1185">Reference proteome</keyword>
<protein>
    <recommendedName>
        <fullName evidence="7">TDPOZ2</fullName>
    </recommendedName>
</protein>
<evidence type="ECO:0000256" key="1">
    <source>
        <dbReference type="ARBA" id="ARBA00010846"/>
    </source>
</evidence>
<reference evidence="4" key="3">
    <citation type="submission" date="2025-09" db="UniProtKB">
        <authorList>
            <consortium name="Ensembl"/>
        </authorList>
    </citation>
    <scope>IDENTIFICATION</scope>
    <source>
        <strain evidence="4">Brown Norway</strain>
    </source>
</reference>
<feature type="domain" description="BTB" evidence="2">
    <location>
        <begin position="188"/>
        <end position="250"/>
    </location>
</feature>
<comment type="similarity">
    <text evidence="1">Belongs to the Tdpoz family.</text>
</comment>
<dbReference type="Ensembl" id="ENSRNOT00000112900.2">
    <property type="protein sequence ID" value="ENSRNOP00000081908.2"/>
    <property type="gene ID" value="ENSRNOG00000088911.1"/>
</dbReference>
<dbReference type="Gene3D" id="3.30.710.10">
    <property type="entry name" value="Potassium Channel Kv1.1, Chain A"/>
    <property type="match status" value="1"/>
</dbReference>
<reference evidence="4" key="1">
    <citation type="submission" date="2024-01" db="EMBL/GenBank/DDBJ databases">
        <title>GRCr8: a new rat reference genome assembly contstructed from accurate long reads and long range scaffolding.</title>
        <authorList>
            <person name="Doris P.A."/>
            <person name="Kalbfleisch T."/>
            <person name="Li K."/>
            <person name="Howe K."/>
            <person name="Wood J."/>
        </authorList>
    </citation>
    <scope>NUCLEOTIDE SEQUENCE [LARGE SCALE GENOMIC DNA]</scope>
    <source>
        <strain evidence="4">Brown Norway</strain>
    </source>
</reference>
<accession>A0A8I5ZT75</accession>
<dbReference type="GeneTree" id="ENSGT00940000154376"/>
<dbReference type="Pfam" id="PF00651">
    <property type="entry name" value="BTB"/>
    <property type="match status" value="1"/>
</dbReference>
<dbReference type="Gene3D" id="6.20.250.50">
    <property type="match status" value="1"/>
</dbReference>
<dbReference type="Gene3D" id="6.10.250.3030">
    <property type="match status" value="1"/>
</dbReference>
<dbReference type="OMA" id="AIEICNW"/>
<evidence type="ECO:0000313" key="6">
    <source>
        <dbReference type="RGD" id="1559714"/>
    </source>
</evidence>
<dbReference type="SUPFAM" id="SSF49599">
    <property type="entry name" value="TRAF domain-like"/>
    <property type="match status" value="1"/>
</dbReference>
<dbReference type="InterPro" id="IPR008974">
    <property type="entry name" value="TRAF-like"/>
</dbReference>
<evidence type="ECO:0000259" key="2">
    <source>
        <dbReference type="PROSITE" id="PS50097"/>
    </source>
</evidence>
<evidence type="ECO:0000313" key="4">
    <source>
        <dbReference type="Ensembl" id="ENSRNOP00000081908.2"/>
    </source>
</evidence>
<name>A0A8I5ZT75_RAT</name>
<dbReference type="PANTHER" id="PTHR24413">
    <property type="entry name" value="SPECKLE-TYPE POZ PROTEIN"/>
    <property type="match status" value="1"/>
</dbReference>
<evidence type="ECO:0008006" key="7">
    <source>
        <dbReference type="Google" id="ProtNLM"/>
    </source>
</evidence>
<reference evidence="4" key="2">
    <citation type="submission" date="2025-08" db="UniProtKB">
        <authorList>
            <consortium name="Ensembl"/>
        </authorList>
    </citation>
    <scope>IDENTIFICATION</scope>
    <source>
        <strain evidence="4">Brown Norway</strain>
    </source>
</reference>
<dbReference type="Gene3D" id="2.60.210.10">
    <property type="entry name" value="Apoptosis, Tumor Necrosis Factor Receptor Associated Protein 2, Chain A"/>
    <property type="match status" value="1"/>
</dbReference>
<evidence type="ECO:0000259" key="3">
    <source>
        <dbReference type="PROSITE" id="PS50144"/>
    </source>
</evidence>
<dbReference type="OrthoDB" id="9620072at2759"/>
<dbReference type="InterPro" id="IPR000210">
    <property type="entry name" value="BTB/POZ_dom"/>
</dbReference>
<dbReference type="SMART" id="SM00225">
    <property type="entry name" value="BTB"/>
    <property type="match status" value="1"/>
</dbReference>
<dbReference type="SUPFAM" id="SSF54695">
    <property type="entry name" value="POZ domain"/>
    <property type="match status" value="1"/>
</dbReference>
<feature type="domain" description="MATH" evidence="3">
    <location>
        <begin position="19"/>
        <end position="149"/>
    </location>
</feature>
<dbReference type="Proteomes" id="UP000002494">
    <property type="component" value="Chromosome 2"/>
</dbReference>
<sequence length="364" mass="41624">MSGDLEAKICGYTHISVQRFCYKWTISNFSFCMDGIRENITSPVFSLEGNEEVQWFLRIFPNGVDEESKDYLSVSVGLYSCPKSPVLAKVQFWIINAQGEKHQIKEIPNILSFSPKQQWGLRKFILRDFLLSLRHWLLPEDQLILCCKVSVVGPSFSTPGHNMTPAKKDPRQKLADDIGELWENSLFTDCSLVVAGQEFRAHKAILAARSPVFRAMFEHEMLESLTNRVEIHDIHLQVFKEMMAFIYTGKAPHLHSHSMATDLLAAADMYDLQDLKFMCEDSLCRNLSVKYAIPTLILADLHSTEHLKTRVMDFIILHASEVSKTLEWKSMVESHPHLVEEAFLSLASIQCFSSEPSLKHLKIF</sequence>
<gene>
    <name evidence="6" type="primary">Spopfm2l1</name>
    <name evidence="6" type="synonym">RGD1559714</name>
</gene>
<dbReference type="Pfam" id="PF22486">
    <property type="entry name" value="MATH_2"/>
    <property type="match status" value="1"/>
</dbReference>
<dbReference type="PROSITE" id="PS50097">
    <property type="entry name" value="BTB"/>
    <property type="match status" value="1"/>
</dbReference>
<dbReference type="RGD" id="1559714">
    <property type="gene designation" value="Spopfm2l1"/>
</dbReference>
<evidence type="ECO:0000313" key="5">
    <source>
        <dbReference type="Proteomes" id="UP000002494"/>
    </source>
</evidence>
<dbReference type="InterPro" id="IPR011333">
    <property type="entry name" value="SKP1/BTB/POZ_sf"/>
</dbReference>
<dbReference type="PROSITE" id="PS50144">
    <property type="entry name" value="MATH"/>
    <property type="match status" value="1"/>
</dbReference>